<dbReference type="RefSeq" id="WP_227476753.1">
    <property type="nucleotide sequence ID" value="NZ_JAFMPT010000007.1"/>
</dbReference>
<keyword evidence="1" id="KW-0732">Signal</keyword>
<organism evidence="2 3">
    <name type="scientific">Winogradskyella immobilis</name>
    <dbReference type="NCBI Taxonomy" id="2816852"/>
    <lineage>
        <taxon>Bacteria</taxon>
        <taxon>Pseudomonadati</taxon>
        <taxon>Bacteroidota</taxon>
        <taxon>Flavobacteriia</taxon>
        <taxon>Flavobacteriales</taxon>
        <taxon>Flavobacteriaceae</taxon>
        <taxon>Winogradskyella</taxon>
    </lineage>
</organism>
<protein>
    <submittedName>
        <fullName evidence="2">DUF3575 domain-containing protein</fullName>
    </submittedName>
</protein>
<name>A0ABS8EM73_9FLAO</name>
<sequence>MKHLCLSFLLLFSIFSIQAQDKNDPDATTNFNEVKINALYLVLGAFEGTYERTLNEESAVGASLFIPFDDELINDEINFYFSPYYRLYFGKRYAAGFFIEGFGLLSSYDVTTIDFSPLAFDGAPIVREENLTDFALGIGIGGKWVTNNGFIGELNLGIGRNLFNADEFIDDVVAKIGITLGYRF</sequence>
<comment type="caution">
    <text evidence="2">The sequence shown here is derived from an EMBL/GenBank/DDBJ whole genome shotgun (WGS) entry which is preliminary data.</text>
</comment>
<evidence type="ECO:0000313" key="3">
    <source>
        <dbReference type="Proteomes" id="UP000778797"/>
    </source>
</evidence>
<dbReference type="InterPro" id="IPR021958">
    <property type="entry name" value="DUF3575"/>
</dbReference>
<evidence type="ECO:0000313" key="2">
    <source>
        <dbReference type="EMBL" id="MCC1484306.1"/>
    </source>
</evidence>
<keyword evidence="3" id="KW-1185">Reference proteome</keyword>
<evidence type="ECO:0000256" key="1">
    <source>
        <dbReference type="SAM" id="SignalP"/>
    </source>
</evidence>
<reference evidence="3" key="1">
    <citation type="submission" date="2021-03" db="EMBL/GenBank/DDBJ databases">
        <title>Genome of Cognatishimia sp. F0-27.</title>
        <authorList>
            <person name="Ping X."/>
        </authorList>
    </citation>
    <scope>NUCLEOTIDE SEQUENCE [LARGE SCALE GENOMIC DNA]</scope>
    <source>
        <strain evidence="3">E313</strain>
    </source>
</reference>
<feature type="signal peptide" evidence="1">
    <location>
        <begin position="1"/>
        <end position="19"/>
    </location>
</feature>
<accession>A0ABS8EM73</accession>
<dbReference type="Pfam" id="PF12099">
    <property type="entry name" value="DUF3575"/>
    <property type="match status" value="1"/>
</dbReference>
<reference evidence="3" key="2">
    <citation type="submission" date="2023-07" db="EMBL/GenBank/DDBJ databases">
        <title>Genome of Winogradskyella sp. E313.</title>
        <authorList>
            <person name="Zhou Y."/>
        </authorList>
    </citation>
    <scope>NUCLEOTIDE SEQUENCE [LARGE SCALE GENOMIC DNA]</scope>
    <source>
        <strain evidence="3">E313</strain>
    </source>
</reference>
<dbReference type="Proteomes" id="UP000778797">
    <property type="component" value="Unassembled WGS sequence"/>
</dbReference>
<proteinExistence type="predicted"/>
<dbReference type="EMBL" id="JAFMPT010000007">
    <property type="protein sequence ID" value="MCC1484306.1"/>
    <property type="molecule type" value="Genomic_DNA"/>
</dbReference>
<gene>
    <name evidence="2" type="ORF">J1C55_06890</name>
</gene>
<feature type="chain" id="PRO_5045211128" evidence="1">
    <location>
        <begin position="20"/>
        <end position="184"/>
    </location>
</feature>